<dbReference type="InterPro" id="IPR045929">
    <property type="entry name" value="DUF6348"/>
</dbReference>
<dbReference type="Proteomes" id="UP001549251">
    <property type="component" value="Unassembled WGS sequence"/>
</dbReference>
<protein>
    <recommendedName>
        <fullName evidence="3">SAM-dependent methyltransferase</fullName>
    </recommendedName>
</protein>
<keyword evidence="2" id="KW-1185">Reference proteome</keyword>
<dbReference type="EMBL" id="JBEPSD010000004">
    <property type="protein sequence ID" value="MET4571071.1"/>
    <property type="molecule type" value="Genomic_DNA"/>
</dbReference>
<dbReference type="Pfam" id="PF19875">
    <property type="entry name" value="DUF6348"/>
    <property type="match status" value="1"/>
</dbReference>
<sequence>MTMDSAALQKYLLRLFERHDVELEADEDGWLVTDGDFPAIRAAWHEGAPGEPGRLDVDVVLSEERYIEESFAGIGGGDAGCRDALHTFERDVFPPLLAACWYVTDDRKMRIAAWDIGVRTWDVFIGPFSARGADAASMPAEALASIEAALKREALSPELHWLRLVHSHGAKGDSRCEALLDNELWTAGTLALTAAPWPHSGDYSARCFMLLDVRDY</sequence>
<proteinExistence type="predicted"/>
<reference evidence="1 2" key="1">
    <citation type="submission" date="2024-06" db="EMBL/GenBank/DDBJ databases">
        <title>Sorghum-associated microbial communities from plants grown in Nebraska, USA.</title>
        <authorList>
            <person name="Schachtman D."/>
        </authorList>
    </citation>
    <scope>NUCLEOTIDE SEQUENCE [LARGE SCALE GENOMIC DNA]</scope>
    <source>
        <strain evidence="1 2">1757</strain>
    </source>
</reference>
<gene>
    <name evidence="1" type="ORF">ABIE04_003453</name>
</gene>
<evidence type="ECO:0008006" key="3">
    <source>
        <dbReference type="Google" id="ProtNLM"/>
    </source>
</evidence>
<evidence type="ECO:0000313" key="2">
    <source>
        <dbReference type="Proteomes" id="UP001549251"/>
    </source>
</evidence>
<name>A0ABV2Q192_9GAMM</name>
<evidence type="ECO:0000313" key="1">
    <source>
        <dbReference type="EMBL" id="MET4571071.1"/>
    </source>
</evidence>
<organism evidence="1 2">
    <name type="scientific">Rhodanobacter soli</name>
    <dbReference type="NCBI Taxonomy" id="590609"/>
    <lineage>
        <taxon>Bacteria</taxon>
        <taxon>Pseudomonadati</taxon>
        <taxon>Pseudomonadota</taxon>
        <taxon>Gammaproteobacteria</taxon>
        <taxon>Lysobacterales</taxon>
        <taxon>Rhodanobacteraceae</taxon>
        <taxon>Rhodanobacter</taxon>
    </lineage>
</organism>
<comment type="caution">
    <text evidence="1">The sequence shown here is derived from an EMBL/GenBank/DDBJ whole genome shotgun (WGS) entry which is preliminary data.</text>
</comment>
<accession>A0ABV2Q192</accession>